<accession>X1CC19</accession>
<dbReference type="PANTHER" id="PTHR35458">
    <property type="entry name" value="SLR0755 PROTEIN"/>
    <property type="match status" value="1"/>
</dbReference>
<evidence type="ECO:0000259" key="1">
    <source>
        <dbReference type="Pfam" id="PF01936"/>
    </source>
</evidence>
<dbReference type="GO" id="GO:0004540">
    <property type="term" value="F:RNA nuclease activity"/>
    <property type="evidence" value="ECO:0007669"/>
    <property type="project" value="InterPro"/>
</dbReference>
<dbReference type="AlphaFoldDB" id="X1CC19"/>
<protein>
    <recommendedName>
        <fullName evidence="1">NYN domain-containing protein</fullName>
    </recommendedName>
</protein>
<sequence length="146" mass="17014">MNGNDLDDSVFDDLYIFKKPSAEKDWVIIFVDHANMFYNLKELNVRIDYEKFKELLTRDRHLVAAVIYMGLMSRLTPKKIGFLEYLRSAGFIILSRPVRRTPNGRDYQKGIDTYIYSDILELTLGDHCDVAILVSGDEDFRSIIPR</sequence>
<organism evidence="2">
    <name type="scientific">marine sediment metagenome</name>
    <dbReference type="NCBI Taxonomy" id="412755"/>
    <lineage>
        <taxon>unclassified sequences</taxon>
        <taxon>metagenomes</taxon>
        <taxon>ecological metagenomes</taxon>
    </lineage>
</organism>
<dbReference type="InterPro" id="IPR047140">
    <property type="entry name" value="LabA"/>
</dbReference>
<evidence type="ECO:0000313" key="2">
    <source>
        <dbReference type="EMBL" id="GAG90757.1"/>
    </source>
</evidence>
<dbReference type="EMBL" id="BART01025851">
    <property type="protein sequence ID" value="GAG90757.1"/>
    <property type="molecule type" value="Genomic_DNA"/>
</dbReference>
<comment type="caution">
    <text evidence="2">The sequence shown here is derived from an EMBL/GenBank/DDBJ whole genome shotgun (WGS) entry which is preliminary data.</text>
</comment>
<dbReference type="Pfam" id="PF01936">
    <property type="entry name" value="NYN"/>
    <property type="match status" value="1"/>
</dbReference>
<dbReference type="Gene3D" id="3.40.50.1010">
    <property type="entry name" value="5'-nuclease"/>
    <property type="match status" value="1"/>
</dbReference>
<dbReference type="PANTHER" id="PTHR35458:SF8">
    <property type="entry name" value="SLR0650 PROTEIN"/>
    <property type="match status" value="1"/>
</dbReference>
<feature type="domain" description="NYN" evidence="1">
    <location>
        <begin position="27"/>
        <end position="144"/>
    </location>
</feature>
<dbReference type="InterPro" id="IPR021139">
    <property type="entry name" value="NYN"/>
</dbReference>
<gene>
    <name evidence="2" type="ORF">S01H4_46287</name>
</gene>
<name>X1CC19_9ZZZZ</name>
<reference evidence="2" key="1">
    <citation type="journal article" date="2014" name="Front. Microbiol.">
        <title>High frequency of phylogenetically diverse reductive dehalogenase-homologous genes in deep subseafloor sedimentary metagenomes.</title>
        <authorList>
            <person name="Kawai M."/>
            <person name="Futagami T."/>
            <person name="Toyoda A."/>
            <person name="Takaki Y."/>
            <person name="Nishi S."/>
            <person name="Hori S."/>
            <person name="Arai W."/>
            <person name="Tsubouchi T."/>
            <person name="Morono Y."/>
            <person name="Uchiyama I."/>
            <person name="Ito T."/>
            <person name="Fujiyama A."/>
            <person name="Inagaki F."/>
            <person name="Takami H."/>
        </authorList>
    </citation>
    <scope>NUCLEOTIDE SEQUENCE</scope>
    <source>
        <strain evidence="2">Expedition CK06-06</strain>
    </source>
</reference>
<proteinExistence type="predicted"/>